<dbReference type="Pfam" id="PF03845">
    <property type="entry name" value="Spore_permease"/>
    <property type="match status" value="1"/>
</dbReference>
<feature type="transmembrane region" description="Helical" evidence="6">
    <location>
        <begin position="306"/>
        <end position="326"/>
    </location>
</feature>
<evidence type="ECO:0000256" key="5">
    <source>
        <dbReference type="ARBA" id="ARBA00023136"/>
    </source>
</evidence>
<keyword evidence="3 6" id="KW-0812">Transmembrane</keyword>
<feature type="transmembrane region" description="Helical" evidence="6">
    <location>
        <begin position="116"/>
        <end position="133"/>
    </location>
</feature>
<feature type="transmembrane region" description="Helical" evidence="6">
    <location>
        <begin position="269"/>
        <end position="294"/>
    </location>
</feature>
<evidence type="ECO:0000256" key="6">
    <source>
        <dbReference type="SAM" id="Phobius"/>
    </source>
</evidence>
<dbReference type="GO" id="GO:0009847">
    <property type="term" value="P:spore germination"/>
    <property type="evidence" value="ECO:0007669"/>
    <property type="project" value="InterPro"/>
</dbReference>
<feature type="transmembrane region" description="Helical" evidence="6">
    <location>
        <begin position="145"/>
        <end position="166"/>
    </location>
</feature>
<dbReference type="PANTHER" id="PTHR34975">
    <property type="entry name" value="SPORE GERMINATION PROTEIN A2"/>
    <property type="match status" value="1"/>
</dbReference>
<dbReference type="AlphaFoldDB" id="A0A645AW92"/>
<feature type="transmembrane region" description="Helical" evidence="6">
    <location>
        <begin position="219"/>
        <end position="249"/>
    </location>
</feature>
<keyword evidence="4 6" id="KW-1133">Transmembrane helix</keyword>
<name>A0A645AW92_9ZZZZ</name>
<comment type="subcellular location">
    <subcellularLocation>
        <location evidence="1">Membrane</location>
        <topology evidence="1">Multi-pass membrane protein</topology>
    </subcellularLocation>
</comment>
<gene>
    <name evidence="7" type="ORF">SDC9_104239</name>
</gene>
<dbReference type="NCBIfam" id="TIGR00912">
    <property type="entry name" value="2A0309"/>
    <property type="match status" value="1"/>
</dbReference>
<feature type="transmembrane region" description="Helical" evidence="6">
    <location>
        <begin position="72"/>
        <end position="96"/>
    </location>
</feature>
<evidence type="ECO:0000256" key="4">
    <source>
        <dbReference type="ARBA" id="ARBA00022989"/>
    </source>
</evidence>
<evidence type="ECO:0008006" key="8">
    <source>
        <dbReference type="Google" id="ProtNLM"/>
    </source>
</evidence>
<keyword evidence="5 6" id="KW-0472">Membrane</keyword>
<organism evidence="7">
    <name type="scientific">bioreactor metagenome</name>
    <dbReference type="NCBI Taxonomy" id="1076179"/>
    <lineage>
        <taxon>unclassified sequences</taxon>
        <taxon>metagenomes</taxon>
        <taxon>ecological metagenomes</taxon>
    </lineage>
</organism>
<feature type="transmembrane region" description="Helical" evidence="6">
    <location>
        <begin position="12"/>
        <end position="34"/>
    </location>
</feature>
<evidence type="ECO:0000256" key="1">
    <source>
        <dbReference type="ARBA" id="ARBA00004141"/>
    </source>
</evidence>
<reference evidence="7" key="1">
    <citation type="submission" date="2019-08" db="EMBL/GenBank/DDBJ databases">
        <authorList>
            <person name="Kucharzyk K."/>
            <person name="Murdoch R.W."/>
            <person name="Higgins S."/>
            <person name="Loffler F."/>
        </authorList>
    </citation>
    <scope>NUCLEOTIDE SEQUENCE</scope>
</reference>
<dbReference type="PANTHER" id="PTHR34975:SF2">
    <property type="entry name" value="SPORE GERMINATION PROTEIN A2"/>
    <property type="match status" value="1"/>
</dbReference>
<feature type="transmembrane region" description="Helical" evidence="6">
    <location>
        <begin position="338"/>
        <end position="357"/>
    </location>
</feature>
<keyword evidence="2" id="KW-0813">Transport</keyword>
<evidence type="ECO:0000313" key="7">
    <source>
        <dbReference type="EMBL" id="MPM57417.1"/>
    </source>
</evidence>
<dbReference type="EMBL" id="VSSQ01016256">
    <property type="protein sequence ID" value="MPM57417.1"/>
    <property type="molecule type" value="Genomic_DNA"/>
</dbReference>
<sequence length="373" mass="41706">MRIDKGLISGTQFMFSVACFIQASTLLTTFISAVTLQDSWLVLLFGAVLCLPLIWLYRTLMVMFPDQNLLQILVEVYGPVVGKVIGVAYIWFFFTLASLNLTDLGNFTKLTIMQETPNVVLILMCVLVSAFAVRNGIKLVTKYSTLFAVITFILLSIGIILMFNQIKLENFLPMFDQPVGIYVQGIHIISTIPFGELVTFLMIHPYVKLSRRNTTKYLLLGFGLGVITILGVLLPNIGVLGNLLDIFTLPTLVILRLVNLGMALSRMEIIFAVILVMLLFFKITLLYYVSVLATAQLFKVKAYRHLALAAGALIIAYGFTLYPSLVEHAASAQEITPFLWTPFEILIPLLTFCIAKLRKLPKTSKEMAKEQEV</sequence>
<proteinExistence type="predicted"/>
<feature type="transmembrane region" description="Helical" evidence="6">
    <location>
        <begin position="40"/>
        <end position="60"/>
    </location>
</feature>
<evidence type="ECO:0000256" key="2">
    <source>
        <dbReference type="ARBA" id="ARBA00022448"/>
    </source>
</evidence>
<dbReference type="PROSITE" id="PS51257">
    <property type="entry name" value="PROKAR_LIPOPROTEIN"/>
    <property type="match status" value="1"/>
</dbReference>
<dbReference type="InterPro" id="IPR004761">
    <property type="entry name" value="Spore_GerAB"/>
</dbReference>
<feature type="transmembrane region" description="Helical" evidence="6">
    <location>
        <begin position="186"/>
        <end position="207"/>
    </location>
</feature>
<dbReference type="GO" id="GO:0016020">
    <property type="term" value="C:membrane"/>
    <property type="evidence" value="ECO:0007669"/>
    <property type="project" value="UniProtKB-SubCell"/>
</dbReference>
<accession>A0A645AW92</accession>
<protein>
    <recommendedName>
        <fullName evidence="8">Spore germination protein YndE</fullName>
    </recommendedName>
</protein>
<evidence type="ECO:0000256" key="3">
    <source>
        <dbReference type="ARBA" id="ARBA00022692"/>
    </source>
</evidence>
<comment type="caution">
    <text evidence="7">The sequence shown here is derived from an EMBL/GenBank/DDBJ whole genome shotgun (WGS) entry which is preliminary data.</text>
</comment>